<dbReference type="EMBL" id="QGBI01000009">
    <property type="protein sequence ID" value="MBX3890390.1"/>
    <property type="molecule type" value="Genomic_DNA"/>
</dbReference>
<dbReference type="PANTHER" id="PTHR35149:SF2">
    <property type="entry name" value="DUF262 DOMAIN-CONTAINING PROTEIN"/>
    <property type="match status" value="1"/>
</dbReference>
<dbReference type="InterPro" id="IPR004919">
    <property type="entry name" value="GmrSD_N"/>
</dbReference>
<evidence type="ECO:0000256" key="1">
    <source>
        <dbReference type="SAM" id="MobiDB-lite"/>
    </source>
</evidence>
<evidence type="ECO:0000313" key="4">
    <source>
        <dbReference type="EMBL" id="MBX3890390.1"/>
    </source>
</evidence>
<evidence type="ECO:0000313" key="6">
    <source>
        <dbReference type="Proteomes" id="UP001199322"/>
    </source>
</evidence>
<feature type="compositionally biased region" description="Basic and acidic residues" evidence="1">
    <location>
        <begin position="193"/>
        <end position="206"/>
    </location>
</feature>
<proteinExistence type="predicted"/>
<evidence type="ECO:0000259" key="2">
    <source>
        <dbReference type="Pfam" id="PF03235"/>
    </source>
</evidence>
<name>A0A2P4REL4_RALPI</name>
<organism evidence="4 6">
    <name type="scientific">Ralstonia pickettii</name>
    <name type="common">Burkholderia pickettii</name>
    <dbReference type="NCBI Taxonomy" id="329"/>
    <lineage>
        <taxon>Bacteria</taxon>
        <taxon>Pseudomonadati</taxon>
        <taxon>Pseudomonadota</taxon>
        <taxon>Betaproteobacteria</taxon>
        <taxon>Burkholderiales</taxon>
        <taxon>Burkholderiaceae</taxon>
        <taxon>Ralstonia</taxon>
    </lineage>
</organism>
<dbReference type="AlphaFoldDB" id="A0A2P4REL4"/>
<dbReference type="EMBL" id="CATWFT010000015">
    <property type="protein sequence ID" value="CAJ0729152.1"/>
    <property type="molecule type" value="Genomic_DNA"/>
</dbReference>
<feature type="domain" description="GmrSD restriction endonucleases N-terminal" evidence="2">
    <location>
        <begin position="19"/>
        <end position="339"/>
    </location>
</feature>
<dbReference type="Proteomes" id="UP001189303">
    <property type="component" value="Unassembled WGS sequence"/>
</dbReference>
<feature type="region of interest" description="Disordered" evidence="1">
    <location>
        <begin position="185"/>
        <end position="209"/>
    </location>
</feature>
<reference evidence="4" key="1">
    <citation type="submission" date="2018-06" db="EMBL/GenBank/DDBJ databases">
        <authorList>
            <person name="O'Rourke A."/>
        </authorList>
    </citation>
    <scope>NUCLEOTIDE SEQUENCE</scope>
    <source>
        <strain evidence="4">132550021-3</strain>
    </source>
</reference>
<gene>
    <name evidence="4" type="ORF">DEE74_11010</name>
    <name evidence="3" type="ORF">R38712_03946</name>
</gene>
<protein>
    <submittedName>
        <fullName evidence="4">DUF262 domain-containing protein</fullName>
    </submittedName>
</protein>
<accession>A0A2P4REL4</accession>
<keyword evidence="5" id="KW-1185">Reference proteome</keyword>
<dbReference type="PANTHER" id="PTHR35149">
    <property type="entry name" value="SLL5132 PROTEIN"/>
    <property type="match status" value="1"/>
</dbReference>
<evidence type="ECO:0000313" key="3">
    <source>
        <dbReference type="EMBL" id="CAJ0729152.1"/>
    </source>
</evidence>
<sequence length="725" mass="80657">MSTEVKVYTPTLVDLCSCQALRTPIFQRPYGWTPEKAVEYFRDFLANPKANNLFGSVFGYCQTPWSRAAPSANEMFVTDGQHRLVTSTVVAVALLAERESRLKAYEAKSELSDDTQDILGELSRNQDHVDALAKIANANIEFMVDEDGTVANLRTFLVESDARIKALEAEIEKSHAHLLEVRSQRTTRNIPHQARERLQSKQRTEGLSEAEERELAQLTSLTQEILAERAVVAEAVRETRNEEANLRAKIEQIATIPLYAAFVGIREHLDALSLSALYRHFSHYAERQTTFSLALLILEPKGNNDVDRIVLDDQAAEIFAQINGQTRPLTSPELLNSLFRSFKGFKTDNPGEIAERVKKSEIVAFDGESLCDYIARYESKDGNTKASQWVRHLLAKVRSVGRSTANDAQQAVLNSLRALDSFQSYVLDTSNPSLTGYVDLYRMLVRIPVSSLWVLVARVWEAEQANPHPLAKSNAVKDLFKMLLLLRVASYSNRSTINLTRDLASKLSLQEAFLYVANGLGYKARGEAAGGHAITPDLVAYVRTELHDTLVAGEFGLSRQRNFARVLLAVADFRSMGVKLSYTQVAQFEFEHVLPQAVESMQIGPGAENDADVLQAQTEIEQVLTLDEKARVSLINRLGNGALLEKSSNGSLGKLAPLEKLRAIDQKGMHNGYWPSHLQALRDSKGIVGQRYIEQRSRDLAEQIVAFLLDLSFLTQGQAPALAAA</sequence>
<dbReference type="RefSeq" id="WP_012762956.1">
    <property type="nucleotide sequence ID" value="NZ_CATWFT010000015.1"/>
</dbReference>
<reference evidence="3 5" key="2">
    <citation type="submission" date="2023-07" db="EMBL/GenBank/DDBJ databases">
        <authorList>
            <person name="Peeters C."/>
        </authorList>
    </citation>
    <scope>NUCLEOTIDE SEQUENCE [LARGE SCALE GENOMIC DNA]</scope>
    <source>
        <strain evidence="3 5">R-38712</strain>
    </source>
</reference>
<evidence type="ECO:0000313" key="5">
    <source>
        <dbReference type="Proteomes" id="UP001189303"/>
    </source>
</evidence>
<dbReference type="Proteomes" id="UP001199322">
    <property type="component" value="Unassembled WGS sequence"/>
</dbReference>
<dbReference type="Pfam" id="PF03235">
    <property type="entry name" value="GmrSD_N"/>
    <property type="match status" value="1"/>
</dbReference>
<comment type="caution">
    <text evidence="4">The sequence shown here is derived from an EMBL/GenBank/DDBJ whole genome shotgun (WGS) entry which is preliminary data.</text>
</comment>